<dbReference type="InterPro" id="IPR036866">
    <property type="entry name" value="RibonucZ/Hydroxyglut_hydro"/>
</dbReference>
<dbReference type="PANTHER" id="PTHR43084:SF1">
    <property type="entry name" value="PERSULFIDE DIOXYGENASE ETHE1, MITOCHONDRIAL"/>
    <property type="match status" value="1"/>
</dbReference>
<dbReference type="CDD" id="cd07724">
    <property type="entry name" value="POD-like_MBL-fold"/>
    <property type="match status" value="1"/>
</dbReference>
<evidence type="ECO:0000259" key="2">
    <source>
        <dbReference type="PROSITE" id="PS50206"/>
    </source>
</evidence>
<dbReference type="RefSeq" id="WP_073993586.1">
    <property type="nucleotide sequence ID" value="NZ_FQYT01000012.1"/>
</dbReference>
<keyword evidence="1" id="KW-0479">Metal-binding</keyword>
<accession>A0A1M6GIC0</accession>
<dbReference type="Gene3D" id="3.40.250.10">
    <property type="entry name" value="Rhodanese-like domain"/>
    <property type="match status" value="1"/>
</dbReference>
<dbReference type="SUPFAM" id="SSF56281">
    <property type="entry name" value="Metallo-hydrolase/oxidoreductase"/>
    <property type="match status" value="1"/>
</dbReference>
<name>A0A1M6GIC0_9FIRM</name>
<dbReference type="Pfam" id="PF00753">
    <property type="entry name" value="Lactamase_B"/>
    <property type="match status" value="1"/>
</dbReference>
<dbReference type="STRING" id="1122934.SAMN02745691_01334"/>
<dbReference type="EMBL" id="FQYT01000012">
    <property type="protein sequence ID" value="SHJ09705.1"/>
    <property type="molecule type" value="Genomic_DNA"/>
</dbReference>
<dbReference type="SUPFAM" id="SSF52821">
    <property type="entry name" value="Rhodanese/Cell cycle control phosphatase"/>
    <property type="match status" value="1"/>
</dbReference>
<dbReference type="PANTHER" id="PTHR43084">
    <property type="entry name" value="PERSULFIDE DIOXYGENASE ETHE1"/>
    <property type="match status" value="1"/>
</dbReference>
<dbReference type="InterPro" id="IPR001763">
    <property type="entry name" value="Rhodanese-like_dom"/>
</dbReference>
<evidence type="ECO:0000256" key="1">
    <source>
        <dbReference type="ARBA" id="ARBA00022723"/>
    </source>
</evidence>
<dbReference type="PROSITE" id="PS50206">
    <property type="entry name" value="RHODANESE_3"/>
    <property type="match status" value="1"/>
</dbReference>
<protein>
    <submittedName>
        <fullName evidence="3">Glyoxylase, beta-lactamase superfamily II</fullName>
    </submittedName>
</protein>
<dbReference type="InterPro" id="IPR001279">
    <property type="entry name" value="Metallo-B-lactamas"/>
</dbReference>
<gene>
    <name evidence="3" type="ORF">SAMN02745691_01334</name>
</gene>
<sequence>MIFEQLNDIACKTYLIMNDKDNRAILVDPVISKVQEYIGLMQEKGWNLTHVIDTHTHADHISAGPLLKDMSGCEYIMHELAPAQCVTRRVKDGDVLRLNDMEIKILHTPGHTRDSVTLLVDGKALTGDVLFLDEGGGGRDDLPGGDSSQHWKSLEILRKLPDYIMVYPGHDYAGRTPSTIGEQKRRNPHLKERSQKEFSEYIDDLKLGPEDWMKDVLKANYDCTRDPQAVGIPEDNRACEIKGMVEGEDKEPEVSYISREELQKELISAESKPTLLDVREDEELKGRLGYIEGIINIPIGSLASRIHEMDPYKDKKIVVICRSGARAAAGARILESAGFENVSVLKGGMLEWRKQE</sequence>
<dbReference type="GO" id="GO:0050313">
    <property type="term" value="F:sulfur dioxygenase activity"/>
    <property type="evidence" value="ECO:0007669"/>
    <property type="project" value="InterPro"/>
</dbReference>
<dbReference type="SMART" id="SM00450">
    <property type="entry name" value="RHOD"/>
    <property type="match status" value="1"/>
</dbReference>
<dbReference type="Pfam" id="PF00581">
    <property type="entry name" value="Rhodanese"/>
    <property type="match status" value="1"/>
</dbReference>
<dbReference type="AlphaFoldDB" id="A0A1M6GIC0"/>
<dbReference type="InterPro" id="IPR036873">
    <property type="entry name" value="Rhodanese-like_dom_sf"/>
</dbReference>
<dbReference type="GO" id="GO:0006749">
    <property type="term" value="P:glutathione metabolic process"/>
    <property type="evidence" value="ECO:0007669"/>
    <property type="project" value="InterPro"/>
</dbReference>
<dbReference type="GO" id="GO:0046872">
    <property type="term" value="F:metal ion binding"/>
    <property type="evidence" value="ECO:0007669"/>
    <property type="project" value="UniProtKB-KW"/>
</dbReference>
<proteinExistence type="predicted"/>
<dbReference type="InterPro" id="IPR044528">
    <property type="entry name" value="POD-like_MBL-fold"/>
</dbReference>
<reference evidence="3 4" key="1">
    <citation type="submission" date="2016-11" db="EMBL/GenBank/DDBJ databases">
        <authorList>
            <person name="Jaros S."/>
            <person name="Januszkiewicz K."/>
            <person name="Wedrychowicz H."/>
        </authorList>
    </citation>
    <scope>NUCLEOTIDE SEQUENCE [LARGE SCALE GENOMIC DNA]</scope>
    <source>
        <strain evidence="3 4">DSM 15970</strain>
    </source>
</reference>
<evidence type="ECO:0000313" key="3">
    <source>
        <dbReference type="EMBL" id="SHJ09705.1"/>
    </source>
</evidence>
<dbReference type="InterPro" id="IPR051682">
    <property type="entry name" value="Mito_Persulfide_Diox"/>
</dbReference>
<organism evidence="3 4">
    <name type="scientific">Parasporobacterium paucivorans DSM 15970</name>
    <dbReference type="NCBI Taxonomy" id="1122934"/>
    <lineage>
        <taxon>Bacteria</taxon>
        <taxon>Bacillati</taxon>
        <taxon>Bacillota</taxon>
        <taxon>Clostridia</taxon>
        <taxon>Lachnospirales</taxon>
        <taxon>Lachnospiraceae</taxon>
        <taxon>Parasporobacterium</taxon>
    </lineage>
</organism>
<dbReference type="Gene3D" id="3.60.15.10">
    <property type="entry name" value="Ribonuclease Z/Hydroxyacylglutathione hydrolase-like"/>
    <property type="match status" value="1"/>
</dbReference>
<dbReference type="Proteomes" id="UP000184342">
    <property type="component" value="Unassembled WGS sequence"/>
</dbReference>
<dbReference type="CDD" id="cd00158">
    <property type="entry name" value="RHOD"/>
    <property type="match status" value="1"/>
</dbReference>
<dbReference type="SMART" id="SM00849">
    <property type="entry name" value="Lactamase_B"/>
    <property type="match status" value="1"/>
</dbReference>
<evidence type="ECO:0000313" key="4">
    <source>
        <dbReference type="Proteomes" id="UP000184342"/>
    </source>
</evidence>
<dbReference type="GO" id="GO:0070813">
    <property type="term" value="P:hydrogen sulfide metabolic process"/>
    <property type="evidence" value="ECO:0007669"/>
    <property type="project" value="TreeGrafter"/>
</dbReference>
<feature type="domain" description="Rhodanese" evidence="2">
    <location>
        <begin position="269"/>
        <end position="356"/>
    </location>
</feature>
<keyword evidence="4" id="KW-1185">Reference proteome</keyword>